<proteinExistence type="inferred from homology"/>
<protein>
    <submittedName>
        <fullName evidence="4">SDR family NAD(P)-dependent oxidoreductase</fullName>
    </submittedName>
</protein>
<dbReference type="Gene3D" id="3.40.50.720">
    <property type="entry name" value="NAD(P)-binding Rossmann-like Domain"/>
    <property type="match status" value="1"/>
</dbReference>
<dbReference type="EMBL" id="QOIL01000006">
    <property type="protein sequence ID" value="RCG31036.1"/>
    <property type="molecule type" value="Genomic_DNA"/>
</dbReference>
<feature type="region of interest" description="Disordered" evidence="3">
    <location>
        <begin position="44"/>
        <end position="73"/>
    </location>
</feature>
<evidence type="ECO:0000313" key="4">
    <source>
        <dbReference type="EMBL" id="RCG31036.1"/>
    </source>
</evidence>
<dbReference type="Pfam" id="PF00106">
    <property type="entry name" value="adh_short"/>
    <property type="match status" value="1"/>
</dbReference>
<keyword evidence="5" id="KW-1185">Reference proteome</keyword>
<accession>A0A367FKW5</accession>
<evidence type="ECO:0000256" key="1">
    <source>
        <dbReference type="ARBA" id="ARBA00006484"/>
    </source>
</evidence>
<dbReference type="SUPFAM" id="SSF51735">
    <property type="entry name" value="NAD(P)-binding Rossmann-fold domains"/>
    <property type="match status" value="1"/>
</dbReference>
<reference evidence="4 5" key="1">
    <citation type="submission" date="2018-06" db="EMBL/GenBank/DDBJ databases">
        <title>Sphaerisporangium craniellae sp. nov., isolated from a marine sponge in the South China Sea.</title>
        <authorList>
            <person name="Li L."/>
        </authorList>
    </citation>
    <scope>NUCLEOTIDE SEQUENCE [LARGE SCALE GENOMIC DNA]</scope>
    <source>
        <strain evidence="4 5">CCTCC AA 208026</strain>
    </source>
</reference>
<dbReference type="OrthoDB" id="5115951at2"/>
<dbReference type="AlphaFoldDB" id="A0A367FKW5"/>
<gene>
    <name evidence="4" type="ORF">DQ384_13920</name>
</gene>
<evidence type="ECO:0000256" key="2">
    <source>
        <dbReference type="ARBA" id="ARBA00023002"/>
    </source>
</evidence>
<dbReference type="InterPro" id="IPR020904">
    <property type="entry name" value="Sc_DH/Rdtase_CS"/>
</dbReference>
<comment type="caution">
    <text evidence="4">The sequence shown here is derived from an EMBL/GenBank/DDBJ whole genome shotgun (WGS) entry which is preliminary data.</text>
</comment>
<evidence type="ECO:0000256" key="3">
    <source>
        <dbReference type="SAM" id="MobiDB-lite"/>
    </source>
</evidence>
<dbReference type="InterPro" id="IPR002347">
    <property type="entry name" value="SDR_fam"/>
</dbReference>
<feature type="compositionally biased region" description="Basic and acidic residues" evidence="3">
    <location>
        <begin position="54"/>
        <end position="64"/>
    </location>
</feature>
<dbReference type="GO" id="GO:0016491">
    <property type="term" value="F:oxidoreductase activity"/>
    <property type="evidence" value="ECO:0007669"/>
    <property type="project" value="UniProtKB-KW"/>
</dbReference>
<organism evidence="4 5">
    <name type="scientific">Sphaerisporangium album</name>
    <dbReference type="NCBI Taxonomy" id="509200"/>
    <lineage>
        <taxon>Bacteria</taxon>
        <taxon>Bacillati</taxon>
        <taxon>Actinomycetota</taxon>
        <taxon>Actinomycetes</taxon>
        <taxon>Streptosporangiales</taxon>
        <taxon>Streptosporangiaceae</taxon>
        <taxon>Sphaerisporangium</taxon>
    </lineage>
</organism>
<dbReference type="CDD" id="cd05233">
    <property type="entry name" value="SDR_c"/>
    <property type="match status" value="1"/>
</dbReference>
<dbReference type="RefSeq" id="WP_114029170.1">
    <property type="nucleotide sequence ID" value="NZ_QOIL01000006.1"/>
</dbReference>
<name>A0A367FKW5_9ACTN</name>
<dbReference type="PRINTS" id="PR00081">
    <property type="entry name" value="GDHRDH"/>
</dbReference>
<sequence>MKNALGSVDSVLLLGGRSEIGLAVVERLVRDGARQVVLAARPGTSGQVSALDDGPSRGRRDGHGEAAPGHGDGDGAAARLAALGAEVHRIDFDAARPETHGKVIDAAVGLVGDLDVVIPAFGVLGNQAAYERDPVAAAESVAVNFAGHVSAGLFAARRLREQGHGTLVVLSSVAGVRVRRANFVYGAAKAGLDGFAQGLGDSLHGSGVRVMVVRPGFVKGRMTAGMSPAPMSSTPDQVADAIVQGLRDGAETVWVPARLRLFFTLMRALPRPLWRRLPR</sequence>
<dbReference type="PROSITE" id="PS00061">
    <property type="entry name" value="ADH_SHORT"/>
    <property type="match status" value="1"/>
</dbReference>
<dbReference type="InterPro" id="IPR036291">
    <property type="entry name" value="NAD(P)-bd_dom_sf"/>
</dbReference>
<dbReference type="PANTHER" id="PTHR43669">
    <property type="entry name" value="5-KETO-D-GLUCONATE 5-REDUCTASE"/>
    <property type="match status" value="1"/>
</dbReference>
<keyword evidence="2" id="KW-0560">Oxidoreductase</keyword>
<dbReference type="PANTHER" id="PTHR43669:SF6">
    <property type="entry name" value="DECAPRENYLPHOSPHORYL-2-KETO-BETA-D-ERYTHRO-PENTOSE REDUCTASE"/>
    <property type="match status" value="1"/>
</dbReference>
<evidence type="ECO:0000313" key="5">
    <source>
        <dbReference type="Proteomes" id="UP000253094"/>
    </source>
</evidence>
<comment type="similarity">
    <text evidence="1">Belongs to the short-chain dehydrogenases/reductases (SDR) family.</text>
</comment>
<dbReference type="Proteomes" id="UP000253094">
    <property type="component" value="Unassembled WGS sequence"/>
</dbReference>